<feature type="transmembrane region" description="Helical" evidence="1">
    <location>
        <begin position="225"/>
        <end position="247"/>
    </location>
</feature>
<dbReference type="PANTHER" id="PTHR35270:SF2">
    <property type="entry name" value="FUSELESS, ISOFORM A"/>
    <property type="match status" value="1"/>
</dbReference>
<keyword evidence="1" id="KW-0812">Transmembrane</keyword>
<feature type="transmembrane region" description="Helical" evidence="1">
    <location>
        <begin position="63"/>
        <end position="84"/>
    </location>
</feature>
<feature type="non-terminal residue" evidence="2">
    <location>
        <position position="291"/>
    </location>
</feature>
<dbReference type="AlphaFoldDB" id="A0AAV2PUI9"/>
<evidence type="ECO:0000313" key="2">
    <source>
        <dbReference type="EMBL" id="CAL4064344.1"/>
    </source>
</evidence>
<protein>
    <submittedName>
        <fullName evidence="2">Uncharacterized protein</fullName>
    </submittedName>
</protein>
<dbReference type="PANTHER" id="PTHR35270">
    <property type="entry name" value="FUSELESS, ISOFORM A"/>
    <property type="match status" value="1"/>
</dbReference>
<feature type="transmembrane region" description="Helical" evidence="1">
    <location>
        <begin position="185"/>
        <end position="205"/>
    </location>
</feature>
<feature type="transmembrane region" description="Helical" evidence="1">
    <location>
        <begin position="96"/>
        <end position="116"/>
    </location>
</feature>
<name>A0AAV2PUI9_MEGNR</name>
<keyword evidence="3" id="KW-1185">Reference proteome</keyword>
<organism evidence="2 3">
    <name type="scientific">Meganyctiphanes norvegica</name>
    <name type="common">Northern krill</name>
    <name type="synonym">Thysanopoda norvegica</name>
    <dbReference type="NCBI Taxonomy" id="48144"/>
    <lineage>
        <taxon>Eukaryota</taxon>
        <taxon>Metazoa</taxon>
        <taxon>Ecdysozoa</taxon>
        <taxon>Arthropoda</taxon>
        <taxon>Crustacea</taxon>
        <taxon>Multicrustacea</taxon>
        <taxon>Malacostraca</taxon>
        <taxon>Eumalacostraca</taxon>
        <taxon>Eucarida</taxon>
        <taxon>Euphausiacea</taxon>
        <taxon>Euphausiidae</taxon>
        <taxon>Meganyctiphanes</taxon>
    </lineage>
</organism>
<dbReference type="Proteomes" id="UP001497623">
    <property type="component" value="Unassembled WGS sequence"/>
</dbReference>
<gene>
    <name evidence="2" type="ORF">MNOR_LOCUS3993</name>
</gene>
<proteinExistence type="predicted"/>
<sequence>MGHGGAVSSTHRRPTSKLCLWILGVLDQIISIIFITPCVVGYWRGSWQLLDIFLLPDNFKYSVFTSLGIGLGSGLFFTLIQGPLSRGCDHERRPRLHLFVSRLYTFVYCFCCVNHWRGVWAAWDLYTGITWKSGMLSTGIGYLVLCLTRGLNNILAPPFYVCMDAPAQYFTVPTLFQTKKERCGYFLLDVFFTVILTVSLVVFVWRGTWVFMDDLLFPEKKVYSAWGSLALGCMVTLLVVIAQLVMIPCLRHIRKGVGKVLLEDAYHSICFVGTINIWRGIWMLLDIYLLP</sequence>
<dbReference type="EMBL" id="CAXKWB010001430">
    <property type="protein sequence ID" value="CAL4064344.1"/>
    <property type="molecule type" value="Genomic_DNA"/>
</dbReference>
<feature type="transmembrane region" description="Helical" evidence="1">
    <location>
        <begin position="268"/>
        <end position="290"/>
    </location>
</feature>
<keyword evidence="1" id="KW-1133">Transmembrane helix</keyword>
<comment type="caution">
    <text evidence="2">The sequence shown here is derived from an EMBL/GenBank/DDBJ whole genome shotgun (WGS) entry which is preliminary data.</text>
</comment>
<dbReference type="InterPro" id="IPR032751">
    <property type="entry name" value="Fuseless"/>
</dbReference>
<feature type="transmembrane region" description="Helical" evidence="1">
    <location>
        <begin position="18"/>
        <end position="43"/>
    </location>
</feature>
<dbReference type="Pfam" id="PF15993">
    <property type="entry name" value="Fuseless"/>
    <property type="match status" value="1"/>
</dbReference>
<dbReference type="GO" id="GO:0070073">
    <property type="term" value="P:clustering of voltage-gated calcium channels"/>
    <property type="evidence" value="ECO:0007669"/>
    <property type="project" value="TreeGrafter"/>
</dbReference>
<keyword evidence="1" id="KW-0472">Membrane</keyword>
<reference evidence="2 3" key="1">
    <citation type="submission" date="2024-05" db="EMBL/GenBank/DDBJ databases">
        <authorList>
            <person name="Wallberg A."/>
        </authorList>
    </citation>
    <scope>NUCLEOTIDE SEQUENCE [LARGE SCALE GENOMIC DNA]</scope>
</reference>
<dbReference type="GO" id="GO:0007274">
    <property type="term" value="P:neuromuscular synaptic transmission"/>
    <property type="evidence" value="ECO:0007669"/>
    <property type="project" value="TreeGrafter"/>
</dbReference>
<evidence type="ECO:0000313" key="3">
    <source>
        <dbReference type="Proteomes" id="UP001497623"/>
    </source>
</evidence>
<evidence type="ECO:0000256" key="1">
    <source>
        <dbReference type="SAM" id="Phobius"/>
    </source>
</evidence>
<dbReference type="GO" id="GO:0042734">
    <property type="term" value="C:presynaptic membrane"/>
    <property type="evidence" value="ECO:0007669"/>
    <property type="project" value="TreeGrafter"/>
</dbReference>
<accession>A0AAV2PUI9</accession>
<dbReference type="GO" id="GO:0007270">
    <property type="term" value="P:neuron-neuron synaptic transmission"/>
    <property type="evidence" value="ECO:0007669"/>
    <property type="project" value="TreeGrafter"/>
</dbReference>